<keyword evidence="3 7" id="KW-0808">Transferase</keyword>
<dbReference type="EMBL" id="NPZB01000002">
    <property type="protein sequence ID" value="PNS08198.1"/>
    <property type="molecule type" value="Genomic_DNA"/>
</dbReference>
<organism evidence="8 9">
    <name type="scientific">Solilutibacter silvestris</name>
    <dbReference type="NCBI Taxonomy" id="1645665"/>
    <lineage>
        <taxon>Bacteria</taxon>
        <taxon>Pseudomonadati</taxon>
        <taxon>Pseudomonadota</taxon>
        <taxon>Gammaproteobacteria</taxon>
        <taxon>Lysobacterales</taxon>
        <taxon>Lysobacteraceae</taxon>
        <taxon>Solilutibacter</taxon>
    </lineage>
</organism>
<dbReference type="Gene3D" id="2.160.10.10">
    <property type="entry name" value="Hexapeptide repeat proteins"/>
    <property type="match status" value="1"/>
</dbReference>
<gene>
    <name evidence="8" type="ORF">Lysil_2374</name>
</gene>
<dbReference type="PIRSF" id="PIRSF000441">
    <property type="entry name" value="CysE"/>
    <property type="match status" value="1"/>
</dbReference>
<keyword evidence="5 7" id="KW-0012">Acyltransferase</keyword>
<dbReference type="Pfam" id="PF00132">
    <property type="entry name" value="Hexapep"/>
    <property type="match status" value="1"/>
</dbReference>
<keyword evidence="4" id="KW-0677">Repeat</keyword>
<dbReference type="GO" id="GO:0005737">
    <property type="term" value="C:cytoplasm"/>
    <property type="evidence" value="ECO:0007669"/>
    <property type="project" value="InterPro"/>
</dbReference>
<dbReference type="Gene3D" id="1.10.3130.10">
    <property type="entry name" value="serine acetyltransferase, domain 1"/>
    <property type="match status" value="1"/>
</dbReference>
<dbReference type="FunFam" id="2.160.10.10:FF:000007">
    <property type="entry name" value="Serine acetyltransferase"/>
    <property type="match status" value="1"/>
</dbReference>
<comment type="caution">
    <text evidence="8">The sequence shown here is derived from an EMBL/GenBank/DDBJ whole genome shotgun (WGS) entry which is preliminary data.</text>
</comment>
<evidence type="ECO:0000313" key="8">
    <source>
        <dbReference type="EMBL" id="PNS08198.1"/>
    </source>
</evidence>
<dbReference type="InterPro" id="IPR045304">
    <property type="entry name" value="LbH_SAT"/>
</dbReference>
<dbReference type="PANTHER" id="PTHR42811">
    <property type="entry name" value="SERINE ACETYLTRANSFERASE"/>
    <property type="match status" value="1"/>
</dbReference>
<evidence type="ECO:0000256" key="2">
    <source>
        <dbReference type="ARBA" id="ARBA00022605"/>
    </source>
</evidence>
<evidence type="ECO:0000256" key="4">
    <source>
        <dbReference type="ARBA" id="ARBA00022737"/>
    </source>
</evidence>
<dbReference type="EC" id="2.3.1.30" evidence="7"/>
<keyword evidence="9" id="KW-1185">Reference proteome</keyword>
<reference evidence="8 9" key="1">
    <citation type="submission" date="2017-08" db="EMBL/GenBank/DDBJ databases">
        <title>Lysobacter sylvestris genome.</title>
        <authorList>
            <person name="Zhang D.-C."/>
            <person name="Albuquerque L."/>
            <person name="Franca L."/>
            <person name="Froufe H.J.C."/>
            <person name="Barroso C."/>
            <person name="Egas C."/>
            <person name="Da Costa M."/>
            <person name="Margesin R."/>
        </authorList>
    </citation>
    <scope>NUCLEOTIDE SEQUENCE [LARGE SCALE GENOMIC DNA]</scope>
    <source>
        <strain evidence="8 9">AM20-91</strain>
    </source>
</reference>
<keyword evidence="2" id="KW-0028">Amino-acid biosynthesis</keyword>
<dbReference type="PROSITE" id="PS00101">
    <property type="entry name" value="HEXAPEP_TRANSFERASES"/>
    <property type="match status" value="1"/>
</dbReference>
<name>A0A2K1PZH8_9GAMM</name>
<evidence type="ECO:0000256" key="1">
    <source>
        <dbReference type="ARBA" id="ARBA00007274"/>
    </source>
</evidence>
<dbReference type="RefSeq" id="WP_103075812.1">
    <property type="nucleotide sequence ID" value="NZ_NPZB01000002.1"/>
</dbReference>
<dbReference type="InterPro" id="IPR053376">
    <property type="entry name" value="Serine_acetyltransferase"/>
</dbReference>
<dbReference type="AlphaFoldDB" id="A0A2K1PZH8"/>
<evidence type="ECO:0000256" key="3">
    <source>
        <dbReference type="ARBA" id="ARBA00022679"/>
    </source>
</evidence>
<evidence type="ECO:0000256" key="6">
    <source>
        <dbReference type="ARBA" id="ARBA00049486"/>
    </source>
</evidence>
<dbReference type="Proteomes" id="UP000236220">
    <property type="component" value="Unassembled WGS sequence"/>
</dbReference>
<evidence type="ECO:0000256" key="5">
    <source>
        <dbReference type="ARBA" id="ARBA00023315"/>
    </source>
</evidence>
<dbReference type="InterPro" id="IPR001451">
    <property type="entry name" value="Hexapep"/>
</dbReference>
<dbReference type="SUPFAM" id="SSF51161">
    <property type="entry name" value="Trimeric LpxA-like enzymes"/>
    <property type="match status" value="1"/>
</dbReference>
<evidence type="ECO:0000313" key="9">
    <source>
        <dbReference type="Proteomes" id="UP000236220"/>
    </source>
</evidence>
<dbReference type="InterPro" id="IPR042122">
    <property type="entry name" value="Ser_AcTrfase_N_sf"/>
</dbReference>
<dbReference type="InterPro" id="IPR005881">
    <property type="entry name" value="Ser_O-AcTrfase"/>
</dbReference>
<sequence>MAANNAPGASPGLLGRIHEDIAAVLSRDPAATSPWIPFFTASGLHALWLHRIAHGLWQIAPLRWLARLIAYGSRMVTGVEIHPAAKIGRRVVVDHGMGVVIGETAEVGDDVLIYHGVTLGGTANARIKRHPTIGDGVLIGAGAKILGPITVGNAARIGANAVVVTDVPAHGVAVGVPATIRVPDAREAAEHADPLIDPAMWI</sequence>
<evidence type="ECO:0000256" key="7">
    <source>
        <dbReference type="PIRNR" id="PIRNR000441"/>
    </source>
</evidence>
<dbReference type="NCBIfam" id="TIGR01172">
    <property type="entry name" value="cysE"/>
    <property type="match status" value="1"/>
</dbReference>
<dbReference type="OrthoDB" id="9815592at2"/>
<dbReference type="InterPro" id="IPR011004">
    <property type="entry name" value="Trimer_LpxA-like_sf"/>
</dbReference>
<comment type="similarity">
    <text evidence="1 7">Belongs to the transferase hexapeptide repeat family.</text>
</comment>
<dbReference type="InterPro" id="IPR018357">
    <property type="entry name" value="Hexapep_transf_CS"/>
</dbReference>
<proteinExistence type="inferred from homology"/>
<comment type="catalytic activity">
    <reaction evidence="6 7">
        <text>L-serine + acetyl-CoA = O-acetyl-L-serine + CoA</text>
        <dbReference type="Rhea" id="RHEA:24560"/>
        <dbReference type="ChEBI" id="CHEBI:33384"/>
        <dbReference type="ChEBI" id="CHEBI:57287"/>
        <dbReference type="ChEBI" id="CHEBI:57288"/>
        <dbReference type="ChEBI" id="CHEBI:58340"/>
        <dbReference type="EC" id="2.3.1.30"/>
    </reaction>
</comment>
<dbReference type="GO" id="GO:0006535">
    <property type="term" value="P:cysteine biosynthetic process from serine"/>
    <property type="evidence" value="ECO:0007669"/>
    <property type="project" value="InterPro"/>
</dbReference>
<dbReference type="GO" id="GO:0009001">
    <property type="term" value="F:serine O-acetyltransferase activity"/>
    <property type="evidence" value="ECO:0007669"/>
    <property type="project" value="UniProtKB-EC"/>
</dbReference>
<protein>
    <recommendedName>
        <fullName evidence="7">Serine acetyltransferase</fullName>
        <ecNumber evidence="7">2.3.1.30</ecNumber>
    </recommendedName>
</protein>
<dbReference type="NCBIfam" id="NF041874">
    <property type="entry name" value="EPS_EpsC"/>
    <property type="match status" value="1"/>
</dbReference>
<accession>A0A2K1PZH8</accession>
<dbReference type="CDD" id="cd03354">
    <property type="entry name" value="LbH_SAT"/>
    <property type="match status" value="1"/>
</dbReference>